<dbReference type="InterPro" id="IPR027417">
    <property type="entry name" value="P-loop_NTPase"/>
</dbReference>
<dbReference type="InterPro" id="IPR006073">
    <property type="entry name" value="GTP-bd"/>
</dbReference>
<organism evidence="4">
    <name type="scientific">marine sediment metagenome</name>
    <dbReference type="NCBI Taxonomy" id="412755"/>
    <lineage>
        <taxon>unclassified sequences</taxon>
        <taxon>metagenomes</taxon>
        <taxon>ecological metagenomes</taxon>
    </lineage>
</organism>
<dbReference type="GO" id="GO:0005525">
    <property type="term" value="F:GTP binding"/>
    <property type="evidence" value="ECO:0007669"/>
    <property type="project" value="UniProtKB-KW"/>
</dbReference>
<feature type="domain" description="OBG-type G" evidence="3">
    <location>
        <begin position="1"/>
        <end position="59"/>
    </location>
</feature>
<dbReference type="EMBL" id="BARU01016017">
    <property type="protein sequence ID" value="GAH57595.1"/>
    <property type="molecule type" value="Genomic_DNA"/>
</dbReference>
<dbReference type="Pfam" id="PF01926">
    <property type="entry name" value="MMR_HSR1"/>
    <property type="match status" value="1"/>
</dbReference>
<feature type="non-terminal residue" evidence="4">
    <location>
        <position position="59"/>
    </location>
</feature>
<evidence type="ECO:0000313" key="4">
    <source>
        <dbReference type="EMBL" id="GAH57595.1"/>
    </source>
</evidence>
<reference evidence="4" key="1">
    <citation type="journal article" date="2014" name="Front. Microbiol.">
        <title>High frequency of phylogenetically diverse reductive dehalogenase-homologous genes in deep subseafloor sedimentary metagenomes.</title>
        <authorList>
            <person name="Kawai M."/>
            <person name="Futagami T."/>
            <person name="Toyoda A."/>
            <person name="Takaki Y."/>
            <person name="Nishi S."/>
            <person name="Hori S."/>
            <person name="Arai W."/>
            <person name="Tsubouchi T."/>
            <person name="Morono Y."/>
            <person name="Uchiyama I."/>
            <person name="Ito T."/>
            <person name="Fujiyama A."/>
            <person name="Inagaki F."/>
            <person name="Takami H."/>
        </authorList>
    </citation>
    <scope>NUCLEOTIDE SEQUENCE</scope>
    <source>
        <strain evidence="4">Expedition CK06-06</strain>
    </source>
</reference>
<evidence type="ECO:0000259" key="3">
    <source>
        <dbReference type="PROSITE" id="PS51710"/>
    </source>
</evidence>
<dbReference type="PROSITE" id="PS51710">
    <property type="entry name" value="G_OBG"/>
    <property type="match status" value="1"/>
</dbReference>
<dbReference type="Gene3D" id="3.40.50.300">
    <property type="entry name" value="P-loop containing nucleotide triphosphate hydrolases"/>
    <property type="match status" value="1"/>
</dbReference>
<name>X1HKM2_9ZZZZ</name>
<keyword evidence="2" id="KW-0342">GTP-binding</keyword>
<comment type="caution">
    <text evidence="4">The sequence shown here is derived from an EMBL/GenBank/DDBJ whole genome shotgun (WGS) entry which is preliminary data.</text>
</comment>
<sequence length="59" mass="5996">GKSTLLAAVTNAKPKIASYPFTTLEPNLGVVSIDGETDLILADIPGLIEGAHQGIGLGH</sequence>
<proteinExistence type="predicted"/>
<dbReference type="PANTHER" id="PTHR11702:SF31">
    <property type="entry name" value="MITOCHONDRIAL RIBOSOME-ASSOCIATED GTPASE 2"/>
    <property type="match status" value="1"/>
</dbReference>
<gene>
    <name evidence="4" type="ORF">S03H2_27060</name>
</gene>
<dbReference type="SUPFAM" id="SSF52540">
    <property type="entry name" value="P-loop containing nucleoside triphosphate hydrolases"/>
    <property type="match status" value="1"/>
</dbReference>
<evidence type="ECO:0000256" key="1">
    <source>
        <dbReference type="ARBA" id="ARBA00022741"/>
    </source>
</evidence>
<accession>X1HKM2</accession>
<feature type="non-terminal residue" evidence="4">
    <location>
        <position position="1"/>
    </location>
</feature>
<dbReference type="GO" id="GO:0003924">
    <property type="term" value="F:GTPase activity"/>
    <property type="evidence" value="ECO:0007669"/>
    <property type="project" value="InterPro"/>
</dbReference>
<evidence type="ECO:0000256" key="2">
    <source>
        <dbReference type="ARBA" id="ARBA00023134"/>
    </source>
</evidence>
<protein>
    <recommendedName>
        <fullName evidence="3">OBG-type G domain-containing protein</fullName>
    </recommendedName>
</protein>
<dbReference type="InterPro" id="IPR031167">
    <property type="entry name" value="G_OBG"/>
</dbReference>
<dbReference type="InterPro" id="IPR006074">
    <property type="entry name" value="GTP1-OBG_CS"/>
</dbReference>
<dbReference type="AlphaFoldDB" id="X1HKM2"/>
<keyword evidence="1" id="KW-0547">Nucleotide-binding</keyword>
<dbReference type="PRINTS" id="PR00326">
    <property type="entry name" value="GTP1OBG"/>
</dbReference>
<dbReference type="PANTHER" id="PTHR11702">
    <property type="entry name" value="DEVELOPMENTALLY REGULATED GTP-BINDING PROTEIN-RELATED"/>
    <property type="match status" value="1"/>
</dbReference>
<dbReference type="PROSITE" id="PS00905">
    <property type="entry name" value="GTP1_OBG"/>
    <property type="match status" value="1"/>
</dbReference>
<dbReference type="InterPro" id="IPR045086">
    <property type="entry name" value="OBG_GTPase"/>
</dbReference>